<evidence type="ECO:0000256" key="3">
    <source>
        <dbReference type="ARBA" id="ARBA00022692"/>
    </source>
</evidence>
<evidence type="ECO:0000313" key="7">
    <source>
        <dbReference type="EMBL" id="SEF64248.1"/>
    </source>
</evidence>
<dbReference type="Gene3D" id="1.20.1250.20">
    <property type="entry name" value="MFS general substrate transporter like domains"/>
    <property type="match status" value="1"/>
</dbReference>
<dbReference type="Proteomes" id="UP000236754">
    <property type="component" value="Unassembled WGS sequence"/>
</dbReference>
<reference evidence="7 8" key="1">
    <citation type="submission" date="2016-10" db="EMBL/GenBank/DDBJ databases">
        <authorList>
            <person name="de Groot N.N."/>
        </authorList>
    </citation>
    <scope>NUCLEOTIDE SEQUENCE [LARGE SCALE GENOMIC DNA]</scope>
    <source>
        <strain evidence="7 8">CGMCC 4.2023</strain>
    </source>
</reference>
<feature type="transmembrane region" description="Helical" evidence="6">
    <location>
        <begin position="102"/>
        <end position="127"/>
    </location>
</feature>
<dbReference type="OrthoDB" id="3613552at2"/>
<evidence type="ECO:0000256" key="6">
    <source>
        <dbReference type="SAM" id="Phobius"/>
    </source>
</evidence>
<dbReference type="InterPro" id="IPR011701">
    <property type="entry name" value="MFS"/>
</dbReference>
<sequence>MLGTRHPDAPPKDGTGTVLAAHRDPNVLRWLTAYTASLLGDSIYFLALGFAAARTASPAGVGMVMAVGAVPRALFLLGGGVVADRFGPRRVVIGSDAARSVLILGAAVVLALASPGLWLLVCVAAVFGVVDALFMPAVGALPPRLVPRDQLVRFQGMRALAVRTGDIAGPPLGGLAMGLGGASAAFALAGGLFAVSVPLLVTTRIGAMKAGHTPAPAPAPAAGAEDSTGTSAWAELRGGLRYIRRHRLVGPLVLSGALSELGLAGPLNVGMVLLARQRGWGSSGYGWIIAAFGAGAATSALLLALRGGVRRAGVVQIVTLFVGSAAIGLIGAAPVLGAAVALALLAGLICGVCGGLAVAMIQSACDPGYLGRVTSVMSLTGFGLAPLVYPVFGVAVAAFGPTAVFLTSAAVGMLGGAVGLASSAVRRASGPLATAKAPH</sequence>
<feature type="transmembrane region" description="Helical" evidence="6">
    <location>
        <begin position="373"/>
        <end position="392"/>
    </location>
</feature>
<evidence type="ECO:0000256" key="5">
    <source>
        <dbReference type="ARBA" id="ARBA00023136"/>
    </source>
</evidence>
<dbReference type="AlphaFoldDB" id="A0A1H5TPW1"/>
<feature type="transmembrane region" description="Helical" evidence="6">
    <location>
        <begin position="59"/>
        <end position="82"/>
    </location>
</feature>
<proteinExistence type="predicted"/>
<dbReference type="CDD" id="cd06173">
    <property type="entry name" value="MFS_MefA_like"/>
    <property type="match status" value="1"/>
</dbReference>
<gene>
    <name evidence="7" type="ORF">SAMN05216223_101592</name>
</gene>
<name>A0A1H5TPW1_9ACTN</name>
<feature type="transmembrane region" description="Helical" evidence="6">
    <location>
        <begin position="31"/>
        <end position="53"/>
    </location>
</feature>
<keyword evidence="5 6" id="KW-0472">Membrane</keyword>
<comment type="subcellular location">
    <subcellularLocation>
        <location evidence="1">Cell membrane</location>
        <topology evidence="1">Multi-pass membrane protein</topology>
    </subcellularLocation>
</comment>
<dbReference type="PANTHER" id="PTHR23513">
    <property type="entry name" value="INTEGRAL MEMBRANE EFFLUX PROTEIN-RELATED"/>
    <property type="match status" value="1"/>
</dbReference>
<feature type="transmembrane region" description="Helical" evidence="6">
    <location>
        <begin position="248"/>
        <end position="273"/>
    </location>
</feature>
<dbReference type="RefSeq" id="WP_103883948.1">
    <property type="nucleotide sequence ID" value="NZ_FNVU01000001.1"/>
</dbReference>
<feature type="transmembrane region" description="Helical" evidence="6">
    <location>
        <begin position="398"/>
        <end position="421"/>
    </location>
</feature>
<dbReference type="GO" id="GO:0005886">
    <property type="term" value="C:plasma membrane"/>
    <property type="evidence" value="ECO:0007669"/>
    <property type="project" value="UniProtKB-SubCell"/>
</dbReference>
<keyword evidence="8" id="KW-1185">Reference proteome</keyword>
<feature type="transmembrane region" description="Helical" evidence="6">
    <location>
        <begin position="339"/>
        <end position="361"/>
    </location>
</feature>
<dbReference type="InterPro" id="IPR036259">
    <property type="entry name" value="MFS_trans_sf"/>
</dbReference>
<evidence type="ECO:0000256" key="2">
    <source>
        <dbReference type="ARBA" id="ARBA00022475"/>
    </source>
</evidence>
<feature type="transmembrane region" description="Helical" evidence="6">
    <location>
        <begin position="179"/>
        <end position="201"/>
    </location>
</feature>
<dbReference type="EMBL" id="FNVU01000001">
    <property type="protein sequence ID" value="SEF64248.1"/>
    <property type="molecule type" value="Genomic_DNA"/>
</dbReference>
<protein>
    <submittedName>
        <fullName evidence="7">MFS-type transporter involved in bile tolerance, Atg22 family</fullName>
    </submittedName>
</protein>
<organism evidence="7 8">
    <name type="scientific">Actinacidiphila yanglinensis</name>
    <dbReference type="NCBI Taxonomy" id="310779"/>
    <lineage>
        <taxon>Bacteria</taxon>
        <taxon>Bacillati</taxon>
        <taxon>Actinomycetota</taxon>
        <taxon>Actinomycetes</taxon>
        <taxon>Kitasatosporales</taxon>
        <taxon>Streptomycetaceae</taxon>
        <taxon>Actinacidiphila</taxon>
    </lineage>
</organism>
<evidence type="ECO:0000256" key="1">
    <source>
        <dbReference type="ARBA" id="ARBA00004651"/>
    </source>
</evidence>
<dbReference type="SUPFAM" id="SSF103473">
    <property type="entry name" value="MFS general substrate transporter"/>
    <property type="match status" value="1"/>
</dbReference>
<accession>A0A1H5TPW1</accession>
<keyword evidence="3 6" id="KW-0812">Transmembrane</keyword>
<evidence type="ECO:0000313" key="8">
    <source>
        <dbReference type="Proteomes" id="UP000236754"/>
    </source>
</evidence>
<keyword evidence="2" id="KW-1003">Cell membrane</keyword>
<dbReference type="PANTHER" id="PTHR23513:SF17">
    <property type="entry name" value="MEMBRANE PROTEIN"/>
    <property type="match status" value="1"/>
</dbReference>
<keyword evidence="4 6" id="KW-1133">Transmembrane helix</keyword>
<dbReference type="Pfam" id="PF07690">
    <property type="entry name" value="MFS_1"/>
    <property type="match status" value="1"/>
</dbReference>
<feature type="transmembrane region" description="Helical" evidence="6">
    <location>
        <begin position="312"/>
        <end position="333"/>
    </location>
</feature>
<dbReference type="GO" id="GO:0022857">
    <property type="term" value="F:transmembrane transporter activity"/>
    <property type="evidence" value="ECO:0007669"/>
    <property type="project" value="InterPro"/>
</dbReference>
<feature type="transmembrane region" description="Helical" evidence="6">
    <location>
        <begin position="285"/>
        <end position="305"/>
    </location>
</feature>
<evidence type="ECO:0000256" key="4">
    <source>
        <dbReference type="ARBA" id="ARBA00022989"/>
    </source>
</evidence>